<dbReference type="STRING" id="1679444.PYTT_2401"/>
<evidence type="ECO:0000313" key="1">
    <source>
        <dbReference type="EMBL" id="SEH99504.1"/>
    </source>
</evidence>
<keyword evidence="2" id="KW-1185">Reference proteome</keyword>
<dbReference type="Proteomes" id="UP000176204">
    <property type="component" value="Chromosome I"/>
</dbReference>
<evidence type="ECO:0000313" key="2">
    <source>
        <dbReference type="Proteomes" id="UP000176204"/>
    </source>
</evidence>
<protein>
    <submittedName>
        <fullName evidence="1">Uncharacterized protein</fullName>
    </submittedName>
</protein>
<dbReference type="AlphaFoldDB" id="A0A1H6MP74"/>
<name>A0A1H6MP74_9BACT</name>
<reference evidence="2" key="1">
    <citation type="submission" date="2016-09" db="EMBL/GenBank/DDBJ databases">
        <authorList>
            <person name="Koehorst J."/>
        </authorList>
    </citation>
    <scope>NUCLEOTIDE SEQUENCE [LARGE SCALE GENOMIC DNA]</scope>
</reference>
<proteinExistence type="predicted"/>
<dbReference type="OrthoDB" id="198812at2"/>
<organism evidence="1 2">
    <name type="scientific">Akkermansia glycaniphila</name>
    <dbReference type="NCBI Taxonomy" id="1679444"/>
    <lineage>
        <taxon>Bacteria</taxon>
        <taxon>Pseudomonadati</taxon>
        <taxon>Verrucomicrobiota</taxon>
        <taxon>Verrucomicrobiia</taxon>
        <taxon>Verrucomicrobiales</taxon>
        <taxon>Akkermansiaceae</taxon>
        <taxon>Akkermansia</taxon>
    </lineage>
</organism>
<gene>
    <name evidence="1" type="ORF">PYTT_2401</name>
</gene>
<sequence>MNMERQANLFAVDLLCPPESVKKAVADGLSIAQLAEKFHVEECVICEALKKSDKAGRELLRKYRDGFTHFELCKIAEKWLLNAGKCSVAIAEPNCIITTEQPDAIGFRSACSVLVEAKTSKADFASDAKKPFRRLPEKGMGDFRYYICQPGIIGISELPESWGLLHVLRSGKVQKVKSALRQPQANLIEERRLLIACLRIRKPLKVRTVYGPSVLTIGEEAIHAN</sequence>
<dbReference type="RefSeq" id="WP_067777600.1">
    <property type="nucleotide sequence ID" value="NZ_LIGX01000040.1"/>
</dbReference>
<accession>A0A1H6MP74</accession>
<dbReference type="KEGG" id="agl:PYTT_2401"/>
<dbReference type="EMBL" id="LT629973">
    <property type="protein sequence ID" value="SEH99504.1"/>
    <property type="molecule type" value="Genomic_DNA"/>
</dbReference>